<feature type="non-terminal residue" evidence="2">
    <location>
        <position position="1"/>
    </location>
</feature>
<evidence type="ECO:0000256" key="1">
    <source>
        <dbReference type="SAM" id="MobiDB-lite"/>
    </source>
</evidence>
<protein>
    <submittedName>
        <fullName evidence="2">Uncharacterized protein</fullName>
    </submittedName>
</protein>
<proteinExistence type="predicted"/>
<feature type="region of interest" description="Disordered" evidence="1">
    <location>
        <begin position="252"/>
        <end position="272"/>
    </location>
</feature>
<sequence>MSAACLLAASRSRGPPLAPLQPLAGSPVCAAPHNSSQHWPLLPLDICVRRLDGRRAPVHLSLAPKQATVVTSILCFLTSTFVLGRTWTVERGAGPHTSTSSTPNGEHCDQGPRNGAQNGLTAHDRDARAGTSLAGVAAARSSRWRAAAGTAGAEWARAAAGMARGRRDGGAARGRRRQLRAALAPRLSSLALVNVPCFDSSRVRGFDMQLSGCERLSAERGPAMPNQNTAARRDLAAGVQRPRALAVPLARDGAASAAATPPARRPPRTPAAALFPRNALPSAAVVPTRPRTVRSLSPLGPKFAPNEACYFVHCSTARLI</sequence>
<feature type="compositionally biased region" description="Low complexity" evidence="1">
    <location>
        <begin position="252"/>
        <end position="262"/>
    </location>
</feature>
<evidence type="ECO:0000313" key="2">
    <source>
        <dbReference type="EMBL" id="CAH2072989.1"/>
    </source>
</evidence>
<gene>
    <name evidence="2" type="ORF">IPOD504_LOCUS15429</name>
</gene>
<accession>A0ABN8J1M8</accession>
<reference evidence="2" key="1">
    <citation type="submission" date="2022-03" db="EMBL/GenBank/DDBJ databases">
        <authorList>
            <person name="Martin H S."/>
        </authorList>
    </citation>
    <scope>NUCLEOTIDE SEQUENCE</scope>
</reference>
<keyword evidence="3" id="KW-1185">Reference proteome</keyword>
<feature type="region of interest" description="Disordered" evidence="1">
    <location>
        <begin position="93"/>
        <end position="121"/>
    </location>
</feature>
<name>A0ABN8J1M8_9NEOP</name>
<dbReference type="Proteomes" id="UP000837857">
    <property type="component" value="Chromosome 7"/>
</dbReference>
<dbReference type="EMBL" id="OW152819">
    <property type="protein sequence ID" value="CAH2072989.1"/>
    <property type="molecule type" value="Genomic_DNA"/>
</dbReference>
<organism evidence="2 3">
    <name type="scientific">Iphiclides podalirius</name>
    <name type="common">scarce swallowtail</name>
    <dbReference type="NCBI Taxonomy" id="110791"/>
    <lineage>
        <taxon>Eukaryota</taxon>
        <taxon>Metazoa</taxon>
        <taxon>Ecdysozoa</taxon>
        <taxon>Arthropoda</taxon>
        <taxon>Hexapoda</taxon>
        <taxon>Insecta</taxon>
        <taxon>Pterygota</taxon>
        <taxon>Neoptera</taxon>
        <taxon>Endopterygota</taxon>
        <taxon>Lepidoptera</taxon>
        <taxon>Glossata</taxon>
        <taxon>Ditrysia</taxon>
        <taxon>Papilionoidea</taxon>
        <taxon>Papilionidae</taxon>
        <taxon>Papilioninae</taxon>
        <taxon>Iphiclides</taxon>
    </lineage>
</organism>
<evidence type="ECO:0000313" key="3">
    <source>
        <dbReference type="Proteomes" id="UP000837857"/>
    </source>
</evidence>